<feature type="transmembrane region" description="Helical" evidence="17">
    <location>
        <begin position="117"/>
        <end position="138"/>
    </location>
</feature>
<dbReference type="NCBIfam" id="NF001392">
    <property type="entry name" value="PRK00281.2-1"/>
    <property type="match status" value="1"/>
</dbReference>
<keyword evidence="7 17" id="KW-0378">Hydrolase</keyword>
<evidence type="ECO:0000256" key="8">
    <source>
        <dbReference type="ARBA" id="ARBA00022960"/>
    </source>
</evidence>
<dbReference type="HAMAP" id="MF_01006">
    <property type="entry name" value="Undec_diphosphatase"/>
    <property type="match status" value="1"/>
</dbReference>
<dbReference type="EMBL" id="JADBEM010000001">
    <property type="protein sequence ID" value="MBE1610630.1"/>
    <property type="molecule type" value="Genomic_DNA"/>
</dbReference>
<feature type="transmembrane region" description="Helical" evidence="17">
    <location>
        <begin position="221"/>
        <end position="244"/>
    </location>
</feature>
<keyword evidence="12 17" id="KW-0046">Antibiotic resistance</keyword>
<proteinExistence type="inferred from homology"/>
<comment type="function">
    <text evidence="17">Catalyzes the dephosphorylation of undecaprenyl diphosphate (UPP). Confers resistance to bacitracin.</text>
</comment>
<dbReference type="NCBIfam" id="TIGR00753">
    <property type="entry name" value="undec_PP_bacA"/>
    <property type="match status" value="1"/>
</dbReference>
<evidence type="ECO:0000256" key="10">
    <source>
        <dbReference type="ARBA" id="ARBA00022989"/>
    </source>
</evidence>
<evidence type="ECO:0000256" key="6">
    <source>
        <dbReference type="ARBA" id="ARBA00022692"/>
    </source>
</evidence>
<comment type="catalytic activity">
    <reaction evidence="16 17">
        <text>di-trans,octa-cis-undecaprenyl diphosphate + H2O = di-trans,octa-cis-undecaprenyl phosphate + phosphate + H(+)</text>
        <dbReference type="Rhea" id="RHEA:28094"/>
        <dbReference type="ChEBI" id="CHEBI:15377"/>
        <dbReference type="ChEBI" id="CHEBI:15378"/>
        <dbReference type="ChEBI" id="CHEBI:43474"/>
        <dbReference type="ChEBI" id="CHEBI:58405"/>
        <dbReference type="ChEBI" id="CHEBI:60392"/>
        <dbReference type="EC" id="3.6.1.27"/>
    </reaction>
</comment>
<keyword evidence="13 17" id="KW-0961">Cell wall biogenesis/degradation</keyword>
<accession>A0A927N946</accession>
<evidence type="ECO:0000256" key="2">
    <source>
        <dbReference type="ARBA" id="ARBA00010621"/>
    </source>
</evidence>
<keyword evidence="5 17" id="KW-1003">Cell membrane</keyword>
<evidence type="ECO:0000256" key="5">
    <source>
        <dbReference type="ARBA" id="ARBA00022475"/>
    </source>
</evidence>
<protein>
    <recommendedName>
        <fullName evidence="4 17">Undecaprenyl-diphosphatase</fullName>
        <ecNumber evidence="3 17">3.6.1.27</ecNumber>
    </recommendedName>
    <alternativeName>
        <fullName evidence="15 17">Bacitracin resistance protein</fullName>
    </alternativeName>
    <alternativeName>
        <fullName evidence="14 17">Undecaprenyl pyrophosphate phosphatase</fullName>
    </alternativeName>
</protein>
<dbReference type="Proteomes" id="UP000638648">
    <property type="component" value="Unassembled WGS sequence"/>
</dbReference>
<evidence type="ECO:0000256" key="1">
    <source>
        <dbReference type="ARBA" id="ARBA00004651"/>
    </source>
</evidence>
<dbReference type="PANTHER" id="PTHR30622">
    <property type="entry name" value="UNDECAPRENYL-DIPHOSPHATASE"/>
    <property type="match status" value="1"/>
</dbReference>
<evidence type="ECO:0000256" key="9">
    <source>
        <dbReference type="ARBA" id="ARBA00022984"/>
    </source>
</evidence>
<dbReference type="Pfam" id="PF02673">
    <property type="entry name" value="BacA"/>
    <property type="match status" value="1"/>
</dbReference>
<dbReference type="GO" id="GO:0046677">
    <property type="term" value="P:response to antibiotic"/>
    <property type="evidence" value="ECO:0007669"/>
    <property type="project" value="UniProtKB-UniRule"/>
</dbReference>
<evidence type="ECO:0000256" key="17">
    <source>
        <dbReference type="HAMAP-Rule" id="MF_01006"/>
    </source>
</evidence>
<dbReference type="GO" id="GO:0071555">
    <property type="term" value="P:cell wall organization"/>
    <property type="evidence" value="ECO:0007669"/>
    <property type="project" value="UniProtKB-KW"/>
</dbReference>
<comment type="subcellular location">
    <subcellularLocation>
        <location evidence="1 17">Cell membrane</location>
        <topology evidence="1 17">Multi-pass membrane protein</topology>
    </subcellularLocation>
</comment>
<dbReference type="EC" id="3.6.1.27" evidence="3 17"/>
<dbReference type="GO" id="GO:0009252">
    <property type="term" value="P:peptidoglycan biosynthetic process"/>
    <property type="evidence" value="ECO:0007669"/>
    <property type="project" value="UniProtKB-KW"/>
</dbReference>
<evidence type="ECO:0000256" key="7">
    <source>
        <dbReference type="ARBA" id="ARBA00022801"/>
    </source>
</evidence>
<evidence type="ECO:0000256" key="16">
    <source>
        <dbReference type="ARBA" id="ARBA00047594"/>
    </source>
</evidence>
<evidence type="ECO:0000313" key="19">
    <source>
        <dbReference type="Proteomes" id="UP000638648"/>
    </source>
</evidence>
<comment type="similarity">
    <text evidence="2 17">Belongs to the UppP family.</text>
</comment>
<comment type="miscellaneous">
    <text evidence="17">Bacitracin is thought to be involved in the inhibition of peptidoglycan synthesis by sequestering undecaprenyl diphosphate, thereby reducing the pool of lipid carrier available.</text>
</comment>
<dbReference type="AlphaFoldDB" id="A0A927N946"/>
<organism evidence="18 19">
    <name type="scientific">Actinopolymorpha pittospori</name>
    <dbReference type="NCBI Taxonomy" id="648752"/>
    <lineage>
        <taxon>Bacteria</taxon>
        <taxon>Bacillati</taxon>
        <taxon>Actinomycetota</taxon>
        <taxon>Actinomycetes</taxon>
        <taxon>Propionibacteriales</taxon>
        <taxon>Actinopolymorphaceae</taxon>
        <taxon>Actinopolymorpha</taxon>
    </lineage>
</organism>
<feature type="transmembrane region" description="Helical" evidence="17">
    <location>
        <begin position="256"/>
        <end position="278"/>
    </location>
</feature>
<keyword evidence="10 17" id="KW-1133">Transmembrane helix</keyword>
<evidence type="ECO:0000256" key="12">
    <source>
        <dbReference type="ARBA" id="ARBA00023251"/>
    </source>
</evidence>
<dbReference type="GO" id="GO:0005886">
    <property type="term" value="C:plasma membrane"/>
    <property type="evidence" value="ECO:0007669"/>
    <property type="project" value="UniProtKB-SubCell"/>
</dbReference>
<gene>
    <name evidence="17" type="primary">uppP</name>
    <name evidence="18" type="ORF">HEB94_007478</name>
</gene>
<keyword evidence="11 17" id="KW-0472">Membrane</keyword>
<evidence type="ECO:0000313" key="18">
    <source>
        <dbReference type="EMBL" id="MBE1610630.1"/>
    </source>
</evidence>
<dbReference type="GO" id="GO:0050380">
    <property type="term" value="F:undecaprenyl-diphosphatase activity"/>
    <property type="evidence" value="ECO:0007669"/>
    <property type="project" value="UniProtKB-UniRule"/>
</dbReference>
<feature type="transmembrane region" description="Helical" evidence="17">
    <location>
        <begin position="44"/>
        <end position="64"/>
    </location>
</feature>
<evidence type="ECO:0000256" key="13">
    <source>
        <dbReference type="ARBA" id="ARBA00023316"/>
    </source>
</evidence>
<dbReference type="RefSeq" id="WP_192753973.1">
    <property type="nucleotide sequence ID" value="NZ_BAABJL010000095.1"/>
</dbReference>
<evidence type="ECO:0000256" key="4">
    <source>
        <dbReference type="ARBA" id="ARBA00021581"/>
    </source>
</evidence>
<dbReference type="InterPro" id="IPR003824">
    <property type="entry name" value="UppP"/>
</dbReference>
<evidence type="ECO:0000256" key="14">
    <source>
        <dbReference type="ARBA" id="ARBA00032707"/>
    </source>
</evidence>
<keyword evidence="19" id="KW-1185">Reference proteome</keyword>
<keyword evidence="9 17" id="KW-0573">Peptidoglycan synthesis</keyword>
<feature type="transmembrane region" description="Helical" evidence="17">
    <location>
        <begin position="92"/>
        <end position="111"/>
    </location>
</feature>
<sequence length="279" mass="30072">MEHSVGWLAALVFGVLQGLTEFLPISSSAHIRIVGGLVPGWGDPGAAFTAVIQLGTESAVVLYFRKEIWAIIKTWTLALFQPRLRRHPDARMGWYIIVGTLPIAILGFLFQNTIETALRSLVFVGVSLIVFGVILGLADSFASNRKSLTRLNLPEAVAFGFAQALALIPGVSRSGGTITAGLLMGYTREAAAKYSFLLAIPAVFASGILELLDIGDDGAPAWGPTILATLVSFLIGYVVIVYFMRYISQHDFRPFVVYRAVLGALVLVLLAFGVLTPYV</sequence>
<evidence type="ECO:0000256" key="11">
    <source>
        <dbReference type="ARBA" id="ARBA00023136"/>
    </source>
</evidence>
<comment type="caution">
    <text evidence="18">The sequence shown here is derived from an EMBL/GenBank/DDBJ whole genome shotgun (WGS) entry which is preliminary data.</text>
</comment>
<name>A0A927N946_9ACTN</name>
<evidence type="ECO:0000256" key="3">
    <source>
        <dbReference type="ARBA" id="ARBA00012374"/>
    </source>
</evidence>
<dbReference type="PANTHER" id="PTHR30622:SF4">
    <property type="entry name" value="UNDECAPRENYL-DIPHOSPHATASE"/>
    <property type="match status" value="1"/>
</dbReference>
<dbReference type="GO" id="GO:0008360">
    <property type="term" value="P:regulation of cell shape"/>
    <property type="evidence" value="ECO:0007669"/>
    <property type="project" value="UniProtKB-KW"/>
</dbReference>
<reference evidence="18" key="1">
    <citation type="submission" date="2020-10" db="EMBL/GenBank/DDBJ databases">
        <title>Sequencing the genomes of 1000 actinobacteria strains.</title>
        <authorList>
            <person name="Klenk H.-P."/>
        </authorList>
    </citation>
    <scope>NUCLEOTIDE SEQUENCE</scope>
    <source>
        <strain evidence="18">DSM 45354</strain>
    </source>
</reference>
<evidence type="ECO:0000256" key="15">
    <source>
        <dbReference type="ARBA" id="ARBA00032932"/>
    </source>
</evidence>
<keyword evidence="6 17" id="KW-0812">Transmembrane</keyword>
<keyword evidence="8 17" id="KW-0133">Cell shape</keyword>
<feature type="transmembrane region" description="Helical" evidence="17">
    <location>
        <begin position="191"/>
        <end position="209"/>
    </location>
</feature>